<gene>
    <name evidence="1" type="ORF">F3S47_16010</name>
</gene>
<organism evidence="1 2">
    <name type="scientific">Histidinibacterium aquaticum</name>
    <dbReference type="NCBI Taxonomy" id="2613962"/>
    <lineage>
        <taxon>Bacteria</taxon>
        <taxon>Pseudomonadati</taxon>
        <taxon>Pseudomonadota</taxon>
        <taxon>Alphaproteobacteria</taxon>
        <taxon>Rhodobacterales</taxon>
        <taxon>Paracoccaceae</taxon>
        <taxon>Histidinibacterium</taxon>
    </lineage>
</organism>
<protein>
    <recommendedName>
        <fullName evidence="3">Endonuclease</fullName>
    </recommendedName>
</protein>
<evidence type="ECO:0008006" key="3">
    <source>
        <dbReference type="Google" id="ProtNLM"/>
    </source>
</evidence>
<accession>A0A5J5GCZ4</accession>
<sequence length="209" mass="23151">MTRKQIVDALIAEQGKLYSEEMGANIARDTPQELFHWLIGSIMLSARIGSELAVQGCAALRDADLHKIDRILEADRTEIVRCLNENGYARYDESTADYIIDTARMVRDAYGDDLRRMREENPRQAVQKAKGLGPTGAGIFAREVQLVWDEFLPEVGKPAQQEASELGLPEDGQALLDLAGDRERFVRLVAALTRAKLEGPADKVKEAAA</sequence>
<evidence type="ECO:0000313" key="1">
    <source>
        <dbReference type="EMBL" id="KAA9006056.1"/>
    </source>
</evidence>
<dbReference type="SUPFAM" id="SSF48150">
    <property type="entry name" value="DNA-glycosylase"/>
    <property type="match status" value="1"/>
</dbReference>
<evidence type="ECO:0000313" key="2">
    <source>
        <dbReference type="Proteomes" id="UP000326554"/>
    </source>
</evidence>
<name>A0A5J5GCZ4_9RHOB</name>
<dbReference type="GO" id="GO:0006281">
    <property type="term" value="P:DNA repair"/>
    <property type="evidence" value="ECO:0007669"/>
    <property type="project" value="InterPro"/>
</dbReference>
<dbReference type="GO" id="GO:0003824">
    <property type="term" value="F:catalytic activity"/>
    <property type="evidence" value="ECO:0007669"/>
    <property type="project" value="InterPro"/>
</dbReference>
<dbReference type="InterPro" id="IPR011257">
    <property type="entry name" value="DNA_glycosylase"/>
</dbReference>
<keyword evidence="2" id="KW-1185">Reference proteome</keyword>
<dbReference type="EMBL" id="VYQE01000005">
    <property type="protein sequence ID" value="KAA9006056.1"/>
    <property type="molecule type" value="Genomic_DNA"/>
</dbReference>
<reference evidence="1 2" key="1">
    <citation type="submission" date="2019-09" db="EMBL/GenBank/DDBJ databases">
        <authorList>
            <person name="Park J.-S."/>
            <person name="Choi H.-J."/>
        </authorList>
    </citation>
    <scope>NUCLEOTIDE SEQUENCE [LARGE SCALE GENOMIC DNA]</scope>
    <source>
        <strain evidence="1 2">176SS1-4</strain>
    </source>
</reference>
<dbReference type="RefSeq" id="WP_150446308.1">
    <property type="nucleotide sequence ID" value="NZ_VYQE01000005.1"/>
</dbReference>
<dbReference type="Proteomes" id="UP000326554">
    <property type="component" value="Unassembled WGS sequence"/>
</dbReference>
<dbReference type="AlphaFoldDB" id="A0A5J5GCZ4"/>
<dbReference type="Gene3D" id="1.10.340.30">
    <property type="entry name" value="Hypothetical protein, domain 2"/>
    <property type="match status" value="1"/>
</dbReference>
<comment type="caution">
    <text evidence="1">The sequence shown here is derived from an EMBL/GenBank/DDBJ whole genome shotgun (WGS) entry which is preliminary data.</text>
</comment>
<proteinExistence type="predicted"/>